<organism evidence="1 2">
    <name type="scientific">Funiculus sociatus GB2-A5</name>
    <dbReference type="NCBI Taxonomy" id="2933946"/>
    <lineage>
        <taxon>Bacteria</taxon>
        <taxon>Bacillati</taxon>
        <taxon>Cyanobacteriota</taxon>
        <taxon>Cyanophyceae</taxon>
        <taxon>Coleofasciculales</taxon>
        <taxon>Coleofasciculaceae</taxon>
        <taxon>Funiculus</taxon>
    </lineage>
</organism>
<keyword evidence="2" id="KW-1185">Reference proteome</keyword>
<dbReference type="Proteomes" id="UP001442494">
    <property type="component" value="Unassembled WGS sequence"/>
</dbReference>
<sequence>MAWLLAPHPHNAATLWKLSAVKAVGQNINFIRLQFMLMQEGRVSENGFRFLGQKVMKPFNT</sequence>
<proteinExistence type="predicted"/>
<reference evidence="1 2" key="1">
    <citation type="submission" date="2022-04" db="EMBL/GenBank/DDBJ databases">
        <title>Positive selection, recombination, and allopatry shape intraspecific diversity of widespread and dominant cyanobacteria.</title>
        <authorList>
            <person name="Wei J."/>
            <person name="Shu W."/>
            <person name="Hu C."/>
        </authorList>
    </citation>
    <scope>NUCLEOTIDE SEQUENCE [LARGE SCALE GENOMIC DNA]</scope>
    <source>
        <strain evidence="1 2">GB2-A5</strain>
    </source>
</reference>
<dbReference type="EMBL" id="JAMPKK010000022">
    <property type="protein sequence ID" value="MEP0865155.1"/>
    <property type="molecule type" value="Genomic_DNA"/>
</dbReference>
<protein>
    <submittedName>
        <fullName evidence="1">Uncharacterized protein</fullName>
    </submittedName>
</protein>
<name>A0ABV0JP36_9CYAN</name>
<evidence type="ECO:0000313" key="1">
    <source>
        <dbReference type="EMBL" id="MEP0865155.1"/>
    </source>
</evidence>
<comment type="caution">
    <text evidence="1">The sequence shown here is derived from an EMBL/GenBank/DDBJ whole genome shotgun (WGS) entry which is preliminary data.</text>
</comment>
<evidence type="ECO:0000313" key="2">
    <source>
        <dbReference type="Proteomes" id="UP001442494"/>
    </source>
</evidence>
<accession>A0ABV0JP36</accession>
<gene>
    <name evidence="1" type="ORF">NDI37_11830</name>
</gene>